<reference evidence="1 2" key="1">
    <citation type="journal article" date="2019" name="Int. J. Syst. Evol. Microbiol.">
        <title>The Global Catalogue of Microorganisms (GCM) 10K type strain sequencing project: providing services to taxonomists for standard genome sequencing and annotation.</title>
        <authorList>
            <consortium name="The Broad Institute Genomics Platform"/>
            <consortium name="The Broad Institute Genome Sequencing Center for Infectious Disease"/>
            <person name="Wu L."/>
            <person name="Ma J."/>
        </authorList>
    </citation>
    <scope>NUCLEOTIDE SEQUENCE [LARGE SCALE GENOMIC DNA]</scope>
    <source>
        <strain evidence="1 2">CGMCC 1.12124</strain>
    </source>
</reference>
<dbReference type="InterPro" id="IPR009959">
    <property type="entry name" value="Cyclase_SnoaL-like"/>
</dbReference>
<dbReference type="PANTHER" id="PTHR38436">
    <property type="entry name" value="POLYKETIDE CYCLASE SNOAL-LIKE DOMAIN"/>
    <property type="match status" value="1"/>
</dbReference>
<dbReference type="SUPFAM" id="SSF54427">
    <property type="entry name" value="NTF2-like"/>
    <property type="match status" value="1"/>
</dbReference>
<dbReference type="Proteomes" id="UP001596118">
    <property type="component" value="Unassembled WGS sequence"/>
</dbReference>
<accession>A0ABD5R2B2</accession>
<evidence type="ECO:0000313" key="1">
    <source>
        <dbReference type="EMBL" id="MFC5279039.1"/>
    </source>
</evidence>
<keyword evidence="2" id="KW-1185">Reference proteome</keyword>
<dbReference type="RefSeq" id="WP_256411634.1">
    <property type="nucleotide sequence ID" value="NZ_JANHDM010000005.1"/>
</dbReference>
<dbReference type="AlphaFoldDB" id="A0ABD5R2B2"/>
<organism evidence="1 2">
    <name type="scientific">Halorubrum rubrum</name>
    <dbReference type="NCBI Taxonomy" id="1126240"/>
    <lineage>
        <taxon>Archaea</taxon>
        <taxon>Methanobacteriati</taxon>
        <taxon>Methanobacteriota</taxon>
        <taxon>Stenosarchaea group</taxon>
        <taxon>Halobacteria</taxon>
        <taxon>Halobacteriales</taxon>
        <taxon>Haloferacaceae</taxon>
        <taxon>Halorubrum</taxon>
    </lineage>
</organism>
<protein>
    <submittedName>
        <fullName evidence="1">Ester cyclase</fullName>
    </submittedName>
</protein>
<dbReference type="Pfam" id="PF07366">
    <property type="entry name" value="SnoaL"/>
    <property type="match status" value="1"/>
</dbReference>
<evidence type="ECO:0000313" key="2">
    <source>
        <dbReference type="Proteomes" id="UP001596118"/>
    </source>
</evidence>
<dbReference type="InterPro" id="IPR032710">
    <property type="entry name" value="NTF2-like_dom_sf"/>
</dbReference>
<gene>
    <name evidence="1" type="ORF">ACFPM1_09765</name>
</gene>
<proteinExistence type="predicted"/>
<comment type="caution">
    <text evidence="1">The sequence shown here is derived from an EMBL/GenBank/DDBJ whole genome shotgun (WGS) entry which is preliminary data.</text>
</comment>
<dbReference type="PANTHER" id="PTHR38436:SF1">
    <property type="entry name" value="ESTER CYCLASE"/>
    <property type="match status" value="1"/>
</dbReference>
<dbReference type="EMBL" id="JBHSKY010000008">
    <property type="protein sequence ID" value="MFC5279039.1"/>
    <property type="molecule type" value="Genomic_DNA"/>
</dbReference>
<name>A0ABD5R2B2_9EURY</name>
<dbReference type="Gene3D" id="3.10.450.50">
    <property type="match status" value="1"/>
</dbReference>
<sequence>MTVYDSTVETNQAIVRRIPTEIFDDGDVGLVDELFAEDFVGHVPPVPGELHGPEGFEGVVRAFRTGFPDLRHPEIHLVGDGDTVVARLVGVGTHEGEFLGIQPTGEQMETTAMEMYRLDDGVITEAWINVDMLGILQQLGVVQDL</sequence>